<gene>
    <name evidence="2" type="ORF">BaRGS_00035044</name>
</gene>
<accession>A0ABD0JH42</accession>
<name>A0ABD0JH42_9CAEN</name>
<comment type="caution">
    <text evidence="2">The sequence shown here is derived from an EMBL/GenBank/DDBJ whole genome shotgun (WGS) entry which is preliminary data.</text>
</comment>
<organism evidence="2 3">
    <name type="scientific">Batillaria attramentaria</name>
    <dbReference type="NCBI Taxonomy" id="370345"/>
    <lineage>
        <taxon>Eukaryota</taxon>
        <taxon>Metazoa</taxon>
        <taxon>Spiralia</taxon>
        <taxon>Lophotrochozoa</taxon>
        <taxon>Mollusca</taxon>
        <taxon>Gastropoda</taxon>
        <taxon>Caenogastropoda</taxon>
        <taxon>Sorbeoconcha</taxon>
        <taxon>Cerithioidea</taxon>
        <taxon>Batillariidae</taxon>
        <taxon>Batillaria</taxon>
    </lineage>
</organism>
<evidence type="ECO:0000256" key="1">
    <source>
        <dbReference type="SAM" id="MobiDB-lite"/>
    </source>
</evidence>
<reference evidence="2 3" key="1">
    <citation type="journal article" date="2023" name="Sci. Data">
        <title>Genome assembly of the Korean intertidal mud-creeper Batillaria attramentaria.</title>
        <authorList>
            <person name="Patra A.K."/>
            <person name="Ho P.T."/>
            <person name="Jun S."/>
            <person name="Lee S.J."/>
            <person name="Kim Y."/>
            <person name="Won Y.J."/>
        </authorList>
    </citation>
    <scope>NUCLEOTIDE SEQUENCE [LARGE SCALE GENOMIC DNA]</scope>
    <source>
        <strain evidence="2">Wonlab-2016</strain>
    </source>
</reference>
<evidence type="ECO:0000313" key="2">
    <source>
        <dbReference type="EMBL" id="KAK7473717.1"/>
    </source>
</evidence>
<feature type="compositionally biased region" description="Polar residues" evidence="1">
    <location>
        <begin position="10"/>
        <end position="25"/>
    </location>
</feature>
<evidence type="ECO:0000313" key="3">
    <source>
        <dbReference type="Proteomes" id="UP001519460"/>
    </source>
</evidence>
<proteinExistence type="predicted"/>
<dbReference type="Proteomes" id="UP001519460">
    <property type="component" value="Unassembled WGS sequence"/>
</dbReference>
<keyword evidence="3" id="KW-1185">Reference proteome</keyword>
<sequence length="94" mass="10337">MHQLFRKALSHNSALTATNTDTNTMAGRAEPIVVSTQQTLMRTDEKPDQSVTWGTQPVQYRLETATGSFSTMPVIKRINEGNWGCGPAKTTRAV</sequence>
<protein>
    <submittedName>
        <fullName evidence="2">Uncharacterized protein</fullName>
    </submittedName>
</protein>
<dbReference type="AlphaFoldDB" id="A0ABD0JH42"/>
<dbReference type="EMBL" id="JACVVK020000460">
    <property type="protein sequence ID" value="KAK7473717.1"/>
    <property type="molecule type" value="Genomic_DNA"/>
</dbReference>
<feature type="region of interest" description="Disordered" evidence="1">
    <location>
        <begin position="1"/>
        <end position="28"/>
    </location>
</feature>